<dbReference type="InterPro" id="IPR029063">
    <property type="entry name" value="SAM-dependent_MTases_sf"/>
</dbReference>
<keyword evidence="2" id="KW-1185">Reference proteome</keyword>
<proteinExistence type="predicted"/>
<dbReference type="RefSeq" id="WP_190570818.1">
    <property type="nucleotide sequence ID" value="NZ_JACJQL010000057.1"/>
</dbReference>
<dbReference type="Proteomes" id="UP000621307">
    <property type="component" value="Unassembled WGS sequence"/>
</dbReference>
<name>A0ABR8BP22_9NOSO</name>
<dbReference type="GO" id="GO:0008168">
    <property type="term" value="F:methyltransferase activity"/>
    <property type="evidence" value="ECO:0007669"/>
    <property type="project" value="UniProtKB-KW"/>
</dbReference>
<keyword evidence="1" id="KW-0808">Transferase</keyword>
<protein>
    <submittedName>
        <fullName evidence="1">Class I SAM-dependent methyltransferase</fullName>
    </submittedName>
</protein>
<evidence type="ECO:0000313" key="1">
    <source>
        <dbReference type="EMBL" id="MBD2254576.1"/>
    </source>
</evidence>
<gene>
    <name evidence="1" type="ORF">H6G14_25370</name>
</gene>
<dbReference type="GO" id="GO:0032259">
    <property type="term" value="P:methylation"/>
    <property type="evidence" value="ECO:0007669"/>
    <property type="project" value="UniProtKB-KW"/>
</dbReference>
<evidence type="ECO:0000313" key="2">
    <source>
        <dbReference type="Proteomes" id="UP000621307"/>
    </source>
</evidence>
<dbReference type="Pfam" id="PF13489">
    <property type="entry name" value="Methyltransf_23"/>
    <property type="match status" value="1"/>
</dbReference>
<keyword evidence="1" id="KW-0489">Methyltransferase</keyword>
<dbReference type="EMBL" id="JACJQL010000057">
    <property type="protein sequence ID" value="MBD2254576.1"/>
    <property type="molecule type" value="Genomic_DNA"/>
</dbReference>
<accession>A0ABR8BP22</accession>
<organism evidence="1 2">
    <name type="scientific">Nostoc parmelioides FACHB-3921</name>
    <dbReference type="NCBI Taxonomy" id="2692909"/>
    <lineage>
        <taxon>Bacteria</taxon>
        <taxon>Bacillati</taxon>
        <taxon>Cyanobacteriota</taxon>
        <taxon>Cyanophyceae</taxon>
        <taxon>Nostocales</taxon>
        <taxon>Nostocaceae</taxon>
        <taxon>Nostoc</taxon>
    </lineage>
</organism>
<sequence length="257" mass="29782">MEMNTEKIDYTRHYKKWHSDTPEHIQAMKHYSQGLLIPFLPTNKEISILEVGCGMGFAMLALQDLGYINHEGIDIDYGQVQSCLQKGLNVTQVKDSTAYLNSHKNQYDLIIALDVIEHIPQEGQLDFVKGMCKALKPDGQIICTVPNANSGLASRWRYIDWTHYLSFTEHSLDFLLYNAGFQSIEVVPTEFFHPPNFRLFFSRSIFRSWFWKSILQWTIFRFIRGFRRLEMIGELGWEQGISVPLSLNLLARGSKQP</sequence>
<dbReference type="SUPFAM" id="SSF53335">
    <property type="entry name" value="S-adenosyl-L-methionine-dependent methyltransferases"/>
    <property type="match status" value="1"/>
</dbReference>
<dbReference type="PANTHER" id="PTHR43861">
    <property type="entry name" value="TRANS-ACONITATE 2-METHYLTRANSFERASE-RELATED"/>
    <property type="match status" value="1"/>
</dbReference>
<comment type="caution">
    <text evidence="1">The sequence shown here is derived from an EMBL/GenBank/DDBJ whole genome shotgun (WGS) entry which is preliminary data.</text>
</comment>
<dbReference type="Gene3D" id="3.40.50.150">
    <property type="entry name" value="Vaccinia Virus protein VP39"/>
    <property type="match status" value="1"/>
</dbReference>
<dbReference type="CDD" id="cd02440">
    <property type="entry name" value="AdoMet_MTases"/>
    <property type="match status" value="1"/>
</dbReference>
<reference evidence="1 2" key="1">
    <citation type="journal article" date="2020" name="ISME J.">
        <title>Comparative genomics reveals insights into cyanobacterial evolution and habitat adaptation.</title>
        <authorList>
            <person name="Chen M.Y."/>
            <person name="Teng W.K."/>
            <person name="Zhao L."/>
            <person name="Hu C.X."/>
            <person name="Zhou Y.K."/>
            <person name="Han B.P."/>
            <person name="Song L.R."/>
            <person name="Shu W.S."/>
        </authorList>
    </citation>
    <scope>NUCLEOTIDE SEQUENCE [LARGE SCALE GENOMIC DNA]</scope>
    <source>
        <strain evidence="1 2">FACHB-3921</strain>
    </source>
</reference>